<gene>
    <name evidence="2" type="ORF">J121_2085</name>
</gene>
<dbReference type="InterPro" id="IPR011037">
    <property type="entry name" value="Pyrv_Knase-like_insert_dom_sf"/>
</dbReference>
<dbReference type="AlphaFoldDB" id="A0A0L1KAW7"/>
<dbReference type="InterPro" id="IPR005302">
    <property type="entry name" value="MoCF_Sase_C"/>
</dbReference>
<dbReference type="PROSITE" id="PS51340">
    <property type="entry name" value="MOSC"/>
    <property type="match status" value="1"/>
</dbReference>
<dbReference type="PANTHER" id="PTHR30212:SF2">
    <property type="entry name" value="PROTEIN YIIM"/>
    <property type="match status" value="1"/>
</dbReference>
<dbReference type="GO" id="GO:0030170">
    <property type="term" value="F:pyridoxal phosphate binding"/>
    <property type="evidence" value="ECO:0007669"/>
    <property type="project" value="InterPro"/>
</dbReference>
<evidence type="ECO:0000313" key="3">
    <source>
        <dbReference type="Proteomes" id="UP000037446"/>
    </source>
</evidence>
<accession>A0A0L1KAW7</accession>
<dbReference type="EMBL" id="JYNE01000027">
    <property type="protein sequence ID" value="KNH01071.1"/>
    <property type="molecule type" value="Genomic_DNA"/>
</dbReference>
<dbReference type="Proteomes" id="UP000037446">
    <property type="component" value="Unassembled WGS sequence"/>
</dbReference>
<evidence type="ECO:0000313" key="2">
    <source>
        <dbReference type="EMBL" id="KNH01071.1"/>
    </source>
</evidence>
<reference evidence="2" key="1">
    <citation type="submission" date="2015-02" db="EMBL/GenBank/DDBJ databases">
        <authorList>
            <person name="Chooi Y.-H."/>
        </authorList>
    </citation>
    <scope>NUCLEOTIDE SEQUENCE [LARGE SCALE GENOMIC DNA]</scope>
    <source>
        <strain evidence="2">LAMA 915</strain>
    </source>
</reference>
<comment type="caution">
    <text evidence="2">The sequence shown here is derived from an EMBL/GenBank/DDBJ whole genome shotgun (WGS) entry which is preliminary data.</text>
</comment>
<dbReference type="Gene3D" id="2.40.33.20">
    <property type="entry name" value="PK beta-barrel domain-like"/>
    <property type="match status" value="1"/>
</dbReference>
<evidence type="ECO:0000259" key="1">
    <source>
        <dbReference type="PROSITE" id="PS51340"/>
    </source>
</evidence>
<name>A0A0L1KAW7_9SPHN</name>
<sequence length="215" mass="23749">MKTDVTALCAGQPQPFNGAEMSAIDKRPLAGTVAIRSFGLAGDMVADTEHHGGPDMAVHHYPRDHYAEWDAWLGGHDLLSRPAAFGENIVAEGLTEDAVHIGDRFRLGSALLEVSQPRKPCWKIEHHFGRKGMVARIVKQHNCGWYYRVIEEGAAQAGDTLERVEIGHAVWSVAHVFAKFYDPAHKPAREECEQLAALPRLSDDLRGEARARLQA</sequence>
<dbReference type="Pfam" id="PF03475">
    <property type="entry name" value="YiiM_3-alpha"/>
    <property type="match status" value="1"/>
</dbReference>
<protein>
    <submittedName>
        <fullName evidence="2">Molybdenum cofactor biosysynthesis protein</fullName>
    </submittedName>
</protein>
<dbReference type="GO" id="GO:0003824">
    <property type="term" value="F:catalytic activity"/>
    <property type="evidence" value="ECO:0007669"/>
    <property type="project" value="InterPro"/>
</dbReference>
<dbReference type="PANTHER" id="PTHR30212">
    <property type="entry name" value="PROTEIN YIIM"/>
    <property type="match status" value="1"/>
</dbReference>
<dbReference type="SUPFAM" id="SSF50800">
    <property type="entry name" value="PK beta-barrel domain-like"/>
    <property type="match status" value="1"/>
</dbReference>
<proteinExistence type="predicted"/>
<dbReference type="Pfam" id="PF03473">
    <property type="entry name" value="MOSC"/>
    <property type="match status" value="1"/>
</dbReference>
<organism evidence="2 3">
    <name type="scientific">Qipengyuania citrea LAMA 915</name>
    <dbReference type="NCBI Taxonomy" id="1306953"/>
    <lineage>
        <taxon>Bacteria</taxon>
        <taxon>Pseudomonadati</taxon>
        <taxon>Pseudomonadota</taxon>
        <taxon>Alphaproteobacteria</taxon>
        <taxon>Sphingomonadales</taxon>
        <taxon>Erythrobacteraceae</taxon>
        <taxon>Qipengyuania</taxon>
    </lineage>
</organism>
<dbReference type="InterPro" id="IPR052353">
    <property type="entry name" value="Benzoxazolinone_Detox_Enz"/>
</dbReference>
<dbReference type="PATRIC" id="fig|1306953.7.peg.2161"/>
<dbReference type="GO" id="GO:0030151">
    <property type="term" value="F:molybdenum ion binding"/>
    <property type="evidence" value="ECO:0007669"/>
    <property type="project" value="InterPro"/>
</dbReference>
<feature type="domain" description="MOSC" evidence="1">
    <location>
        <begin position="27"/>
        <end position="164"/>
    </location>
</feature>
<dbReference type="RefSeq" id="WP_050601041.1">
    <property type="nucleotide sequence ID" value="NZ_JYNE01000027.1"/>
</dbReference>
<dbReference type="InterPro" id="IPR005163">
    <property type="entry name" value="Tri_helical_YiiM-like"/>
</dbReference>
<dbReference type="STRING" id="1306953.J121_2085"/>